<gene>
    <name evidence="1" type="ORF">W911_06405</name>
</gene>
<dbReference type="AlphaFoldDB" id="V5SHR5"/>
<dbReference type="HOGENOM" id="CLU_2034917_0_0_5"/>
<proteinExistence type="predicted"/>
<dbReference type="PATRIC" id="fig|1029756.8.peg.1340"/>
<accession>V5SHR5</accession>
<protein>
    <submittedName>
        <fullName evidence="1">Uncharacterized protein</fullName>
    </submittedName>
</protein>
<organism evidence="1 2">
    <name type="scientific">Hyphomicrobium nitrativorans NL23</name>
    <dbReference type="NCBI Taxonomy" id="1029756"/>
    <lineage>
        <taxon>Bacteria</taxon>
        <taxon>Pseudomonadati</taxon>
        <taxon>Pseudomonadota</taxon>
        <taxon>Alphaproteobacteria</taxon>
        <taxon>Hyphomicrobiales</taxon>
        <taxon>Hyphomicrobiaceae</taxon>
        <taxon>Hyphomicrobium</taxon>
    </lineage>
</organism>
<dbReference type="EMBL" id="CP006912">
    <property type="protein sequence ID" value="AHB50042.1"/>
    <property type="molecule type" value="Genomic_DNA"/>
</dbReference>
<dbReference type="STRING" id="1029756.W911_06405"/>
<keyword evidence="2" id="KW-1185">Reference proteome</keyword>
<sequence length="121" mass="13073">MLAVNAILVSPAAAQELELIGSARTTHQTASLTFRLSPGQSRLSEIRVRSGSLALHLEAVEIVFADGSLQRALVQESLGPGHQSRPIGIRNRQAVREIHISKRPGMRPGETVIQILGRPAR</sequence>
<dbReference type="KEGG" id="hni:W911_06405"/>
<dbReference type="Proteomes" id="UP000018542">
    <property type="component" value="Chromosome"/>
</dbReference>
<name>V5SHR5_9HYPH</name>
<evidence type="ECO:0000313" key="1">
    <source>
        <dbReference type="EMBL" id="AHB50042.1"/>
    </source>
</evidence>
<evidence type="ECO:0000313" key="2">
    <source>
        <dbReference type="Proteomes" id="UP000018542"/>
    </source>
</evidence>
<reference evidence="1 2" key="1">
    <citation type="journal article" date="2014" name="Genome Announc.">
        <title>Complete Genome Sequence of Hyphomicrobium nitrativorans Strain NL23, a Denitrifying Bacterium Isolated from Biofilm of a Methanol-Fed Denitrification System Treating Seawater at the Montreal Biodome.</title>
        <authorList>
            <person name="Martineau C."/>
            <person name="Villeneuve C."/>
            <person name="Mauffrey F."/>
            <person name="Villemur R."/>
        </authorList>
    </citation>
    <scope>NUCLEOTIDE SEQUENCE [LARGE SCALE GENOMIC DNA]</scope>
    <source>
        <strain evidence="1">NL23</strain>
    </source>
</reference>